<reference evidence="2 3" key="1">
    <citation type="submission" date="2018-08" db="EMBL/GenBank/DDBJ databases">
        <title>A genome reference for cultivated species of the human gut microbiota.</title>
        <authorList>
            <person name="Zou Y."/>
            <person name="Xue W."/>
            <person name="Luo G."/>
        </authorList>
    </citation>
    <scope>NUCLEOTIDE SEQUENCE [LARGE SCALE GENOMIC DNA]</scope>
    <source>
        <strain evidence="2 3">AM22-21LB</strain>
    </source>
</reference>
<dbReference type="GO" id="GO:0006508">
    <property type="term" value="P:proteolysis"/>
    <property type="evidence" value="ECO:0007669"/>
    <property type="project" value="InterPro"/>
</dbReference>
<evidence type="ECO:0000313" key="2">
    <source>
        <dbReference type="EMBL" id="RHG29522.1"/>
    </source>
</evidence>
<dbReference type="GO" id="GO:0004190">
    <property type="term" value="F:aspartic-type endopeptidase activity"/>
    <property type="evidence" value="ECO:0007669"/>
    <property type="project" value="InterPro"/>
</dbReference>
<keyword evidence="1" id="KW-1133">Transmembrane helix</keyword>
<protein>
    <recommendedName>
        <fullName evidence="4">Sigma-E processing peptidase SpoIIGA</fullName>
    </recommendedName>
</protein>
<keyword evidence="1" id="KW-0812">Transmembrane</keyword>
<name>A0A3R6GXI2_9FIRM</name>
<accession>A0A3R6GXI2</accession>
<dbReference type="Pfam" id="PF03419">
    <property type="entry name" value="Peptidase_U4"/>
    <property type="match status" value="1"/>
</dbReference>
<feature type="transmembrane region" description="Helical" evidence="1">
    <location>
        <begin position="54"/>
        <end position="73"/>
    </location>
</feature>
<dbReference type="GO" id="GO:0030436">
    <property type="term" value="P:asexual sporulation"/>
    <property type="evidence" value="ECO:0007669"/>
    <property type="project" value="InterPro"/>
</dbReference>
<gene>
    <name evidence="2" type="ORF">DW264_04815</name>
</gene>
<comment type="caution">
    <text evidence="2">The sequence shown here is derived from an EMBL/GenBank/DDBJ whole genome shotgun (WGS) entry which is preliminary data.</text>
</comment>
<dbReference type="EMBL" id="QRID01000004">
    <property type="protein sequence ID" value="RHG29522.1"/>
    <property type="molecule type" value="Genomic_DNA"/>
</dbReference>
<evidence type="ECO:0000256" key="1">
    <source>
        <dbReference type="SAM" id="Phobius"/>
    </source>
</evidence>
<dbReference type="AlphaFoldDB" id="A0A3R6GXI2"/>
<sequence>MFLLENLFMDYMAILGCNCLLKRRIHPGRLFAVSLMFSLIHLFLVCFIHNRILYFLIAHFVLNTGMVFFCFGWEGKRSYLENWVVTYFMCVIQGGALEWLLEQHIFSQNEILQMLVVAAVVVTAVICFGERRVYGNHIYPAELKKGERHIRLRAYWDSGNQLTDPYTGQEISILSGSVAEKFFTKEKDLVRFVPYRSLGEKDGLIAVTNVDEMTVFQGKRAVKIPHAAIGTADKMLFDGKEYEMLLNASSIMPQGGKTENKN</sequence>
<evidence type="ECO:0008006" key="4">
    <source>
        <dbReference type="Google" id="ProtNLM"/>
    </source>
</evidence>
<feature type="transmembrane region" description="Helical" evidence="1">
    <location>
        <begin position="30"/>
        <end position="48"/>
    </location>
</feature>
<proteinExistence type="predicted"/>
<dbReference type="Proteomes" id="UP000284051">
    <property type="component" value="Unassembled WGS sequence"/>
</dbReference>
<dbReference type="InterPro" id="IPR005081">
    <property type="entry name" value="SpoIIGA"/>
</dbReference>
<organism evidence="2 3">
    <name type="scientific">Roseburia intestinalis</name>
    <dbReference type="NCBI Taxonomy" id="166486"/>
    <lineage>
        <taxon>Bacteria</taxon>
        <taxon>Bacillati</taxon>
        <taxon>Bacillota</taxon>
        <taxon>Clostridia</taxon>
        <taxon>Lachnospirales</taxon>
        <taxon>Lachnospiraceae</taxon>
        <taxon>Roseburia</taxon>
    </lineage>
</organism>
<feature type="transmembrane region" description="Helical" evidence="1">
    <location>
        <begin position="111"/>
        <end position="129"/>
    </location>
</feature>
<feature type="transmembrane region" description="Helical" evidence="1">
    <location>
        <begin position="80"/>
        <end position="99"/>
    </location>
</feature>
<evidence type="ECO:0000313" key="3">
    <source>
        <dbReference type="Proteomes" id="UP000284051"/>
    </source>
</evidence>
<keyword evidence="1" id="KW-0472">Membrane</keyword>